<gene>
    <name evidence="1" type="ORF">FHS40_007978</name>
</gene>
<organism evidence="1 2">
    <name type="scientific">Streptomyces spectabilis</name>
    <dbReference type="NCBI Taxonomy" id="68270"/>
    <lineage>
        <taxon>Bacteria</taxon>
        <taxon>Bacillati</taxon>
        <taxon>Actinomycetota</taxon>
        <taxon>Actinomycetes</taxon>
        <taxon>Kitasatosporales</taxon>
        <taxon>Streptomycetaceae</taxon>
        <taxon>Streptomyces</taxon>
    </lineage>
</organism>
<proteinExistence type="predicted"/>
<dbReference type="EMBL" id="JACHJD010000021">
    <property type="protein sequence ID" value="MBB5108852.1"/>
    <property type="molecule type" value="Genomic_DNA"/>
</dbReference>
<reference evidence="1 2" key="1">
    <citation type="submission" date="2020-08" db="EMBL/GenBank/DDBJ databases">
        <title>Genomic Encyclopedia of Type Strains, Phase III (KMG-III): the genomes of soil and plant-associated and newly described type strains.</title>
        <authorList>
            <person name="Whitman W."/>
        </authorList>
    </citation>
    <scope>NUCLEOTIDE SEQUENCE [LARGE SCALE GENOMIC DNA]</scope>
    <source>
        <strain evidence="1 2">CECT 3146</strain>
    </source>
</reference>
<keyword evidence="2" id="KW-1185">Reference proteome</keyword>
<dbReference type="AlphaFoldDB" id="A0A7W8EXA6"/>
<evidence type="ECO:0000313" key="1">
    <source>
        <dbReference type="EMBL" id="MBB5108852.1"/>
    </source>
</evidence>
<dbReference type="RefSeq" id="WP_260423163.1">
    <property type="nucleotide sequence ID" value="NZ_BMSQ01000017.1"/>
</dbReference>
<evidence type="ECO:0000313" key="2">
    <source>
        <dbReference type="Proteomes" id="UP000549009"/>
    </source>
</evidence>
<protein>
    <submittedName>
        <fullName evidence="1">Uncharacterized protein</fullName>
    </submittedName>
</protein>
<name>A0A7W8EXA6_STRST</name>
<comment type="caution">
    <text evidence="1">The sequence shown here is derived from an EMBL/GenBank/DDBJ whole genome shotgun (WGS) entry which is preliminary data.</text>
</comment>
<sequence length="43" mass="4387">MPAGLAGQDRELPRRLGDGQDVAAGLGELACAIGSHPAELLFI</sequence>
<accession>A0A7W8EXA6</accession>
<dbReference type="Proteomes" id="UP000549009">
    <property type="component" value="Unassembled WGS sequence"/>
</dbReference>